<evidence type="ECO:0000313" key="1">
    <source>
        <dbReference type="EMBL" id="KAK6753575.1"/>
    </source>
</evidence>
<organism evidence="1 2">
    <name type="scientific">Necator americanus</name>
    <name type="common">Human hookworm</name>
    <dbReference type="NCBI Taxonomy" id="51031"/>
    <lineage>
        <taxon>Eukaryota</taxon>
        <taxon>Metazoa</taxon>
        <taxon>Ecdysozoa</taxon>
        <taxon>Nematoda</taxon>
        <taxon>Chromadorea</taxon>
        <taxon>Rhabditida</taxon>
        <taxon>Rhabditina</taxon>
        <taxon>Rhabditomorpha</taxon>
        <taxon>Strongyloidea</taxon>
        <taxon>Ancylostomatidae</taxon>
        <taxon>Bunostominae</taxon>
        <taxon>Necator</taxon>
    </lineage>
</organism>
<gene>
    <name evidence="1" type="primary">Necator_chrV.g17681</name>
    <name evidence="1" type="ORF">RB195_012891</name>
</gene>
<protein>
    <submittedName>
        <fullName evidence="1">Uncharacterized protein</fullName>
    </submittedName>
</protein>
<dbReference type="Proteomes" id="UP001303046">
    <property type="component" value="Unassembled WGS sequence"/>
</dbReference>
<keyword evidence="2" id="KW-1185">Reference proteome</keyword>
<proteinExistence type="predicted"/>
<evidence type="ECO:0000313" key="2">
    <source>
        <dbReference type="Proteomes" id="UP001303046"/>
    </source>
</evidence>
<comment type="caution">
    <text evidence="1">The sequence shown here is derived from an EMBL/GenBank/DDBJ whole genome shotgun (WGS) entry which is preliminary data.</text>
</comment>
<accession>A0ABR1DT08</accession>
<name>A0ABR1DT08_NECAM</name>
<reference evidence="1 2" key="1">
    <citation type="submission" date="2023-08" db="EMBL/GenBank/DDBJ databases">
        <title>A Necator americanus chromosomal reference genome.</title>
        <authorList>
            <person name="Ilik V."/>
            <person name="Petrzelkova K.J."/>
            <person name="Pardy F."/>
            <person name="Fuh T."/>
            <person name="Niatou-Singa F.S."/>
            <person name="Gouil Q."/>
            <person name="Baker L."/>
            <person name="Ritchie M.E."/>
            <person name="Jex A.R."/>
            <person name="Gazzola D."/>
            <person name="Li H."/>
            <person name="Toshio Fujiwara R."/>
            <person name="Zhan B."/>
            <person name="Aroian R.V."/>
            <person name="Pafco B."/>
            <person name="Schwarz E.M."/>
        </authorList>
    </citation>
    <scope>NUCLEOTIDE SEQUENCE [LARGE SCALE GENOMIC DNA]</scope>
    <source>
        <strain evidence="1 2">Aroian</strain>
        <tissue evidence="1">Whole animal</tissue>
    </source>
</reference>
<sequence>MSKKTDRHLKTVKLIKIPRCLGKFDIDKVAVDLLLFVSPVPRVLPLFIDLLERAPIILPFVAIARKCCPVASLLASDTKSVVFFFEGLRKDVGLSGRRSSCIAFDAEWYPIACGSAPTIVVEKHHVSGPPNNCFPWHMRQRL</sequence>
<dbReference type="EMBL" id="JAVFWL010000005">
    <property type="protein sequence ID" value="KAK6753575.1"/>
    <property type="molecule type" value="Genomic_DNA"/>
</dbReference>